<feature type="signal peptide" evidence="1">
    <location>
        <begin position="1"/>
        <end position="24"/>
    </location>
</feature>
<dbReference type="Proteomes" id="UP001143463">
    <property type="component" value="Unassembled WGS sequence"/>
</dbReference>
<proteinExistence type="predicted"/>
<keyword evidence="3" id="KW-1185">Reference proteome</keyword>
<reference evidence="2" key="1">
    <citation type="journal article" date="2014" name="Int. J. Syst. Evol. Microbiol.">
        <title>Complete genome sequence of Corynebacterium casei LMG S-19264T (=DSM 44701T), isolated from a smear-ripened cheese.</title>
        <authorList>
            <consortium name="US DOE Joint Genome Institute (JGI-PGF)"/>
            <person name="Walter F."/>
            <person name="Albersmeier A."/>
            <person name="Kalinowski J."/>
            <person name="Ruckert C."/>
        </authorList>
    </citation>
    <scope>NUCLEOTIDE SEQUENCE</scope>
    <source>
        <strain evidence="2">VKM Ac-1069</strain>
    </source>
</reference>
<sequence length="137" mass="14145">MIRMTVVGLGLALSAACSASPAPAEPAAPSPAPSRTVVPVPSQVFEQPGHRTVLPGRVDEAELGVSYEFSVYAHCGGRYTSFDSRSWDAGRDPFDAGGALGYVAGVMTLVSDDLARFETGGAVIDYRPTVGATPLCA</sequence>
<gene>
    <name evidence="2" type="ORF">GCM10017577_26100</name>
</gene>
<reference evidence="2" key="2">
    <citation type="submission" date="2023-01" db="EMBL/GenBank/DDBJ databases">
        <authorList>
            <person name="Sun Q."/>
            <person name="Evtushenko L."/>
        </authorList>
    </citation>
    <scope>NUCLEOTIDE SEQUENCE</scope>
    <source>
        <strain evidence="2">VKM Ac-1069</strain>
    </source>
</reference>
<comment type="caution">
    <text evidence="2">The sequence shown here is derived from an EMBL/GenBank/DDBJ whole genome shotgun (WGS) entry which is preliminary data.</text>
</comment>
<dbReference type="EMBL" id="BSFQ01000009">
    <property type="protein sequence ID" value="GLL11469.1"/>
    <property type="molecule type" value="Genomic_DNA"/>
</dbReference>
<feature type="chain" id="PRO_5040861721" evidence="1">
    <location>
        <begin position="25"/>
        <end position="137"/>
    </location>
</feature>
<accession>A0A9W6L5K3</accession>
<dbReference type="AlphaFoldDB" id="A0A9W6L5K3"/>
<dbReference type="PROSITE" id="PS51257">
    <property type="entry name" value="PROKAR_LIPOPROTEIN"/>
    <property type="match status" value="1"/>
</dbReference>
<name>A0A9W6L5K3_9PSEU</name>
<evidence type="ECO:0000256" key="1">
    <source>
        <dbReference type="SAM" id="SignalP"/>
    </source>
</evidence>
<evidence type="ECO:0000313" key="2">
    <source>
        <dbReference type="EMBL" id="GLL11469.1"/>
    </source>
</evidence>
<keyword evidence="1" id="KW-0732">Signal</keyword>
<organism evidence="2 3">
    <name type="scientific">Pseudonocardia halophobica</name>
    <dbReference type="NCBI Taxonomy" id="29401"/>
    <lineage>
        <taxon>Bacteria</taxon>
        <taxon>Bacillati</taxon>
        <taxon>Actinomycetota</taxon>
        <taxon>Actinomycetes</taxon>
        <taxon>Pseudonocardiales</taxon>
        <taxon>Pseudonocardiaceae</taxon>
        <taxon>Pseudonocardia</taxon>
    </lineage>
</organism>
<protein>
    <submittedName>
        <fullName evidence="2">Uncharacterized protein</fullName>
    </submittedName>
</protein>
<evidence type="ECO:0000313" key="3">
    <source>
        <dbReference type="Proteomes" id="UP001143463"/>
    </source>
</evidence>